<evidence type="ECO:0000313" key="11">
    <source>
        <dbReference type="Proteomes" id="UP000305948"/>
    </source>
</evidence>
<keyword evidence="6 8" id="KW-0408">Iron</keyword>
<dbReference type="Proteomes" id="UP000305948">
    <property type="component" value="Unassembled WGS sequence"/>
</dbReference>
<accession>A0A5C3NGP9</accession>
<evidence type="ECO:0000256" key="1">
    <source>
        <dbReference type="ARBA" id="ARBA00001971"/>
    </source>
</evidence>
<sequence length="571" mass="63910">MKAILSCANTRHFIAFASGMMRLVQRQRVEKYRSHSQLSYIILCRRPTRGDIWLLYETGGAFCLLFLLRTVAQENLRTALQYVVVFMTTQVFALCFTAVVYRASPFHPLAKFPGPFLNKITSLKIALTVASGRRYSIIEKLHKKYGPFLRTGPNTISINLHQAVGPIYASSSAWNKSAAYSLGQLPGAGLFFIRDREAHNFRKRHYWAGAFTSNALSDNYFMLNCRTNFLLDALARRSQGLRGVVDVSTALQHWSHDVTGEFIFGDAYSKNLLRDGDRRGEVAVAIFEMEVFEVLGEVPSLFDVLWYLPLTRIFRAMDVSAERLLALRRSQASQKRNLAYYLLKGGGNSIPSLSDVDLRQETIVAVQAGTNGISTALTFALYYLTRNPKKCEILRDELQLAFPDADPDGSLDPQILGTLPYLNAVVEESLRLGAPLGSFPRVTGKGGAMIAGTYIPEGTIVGVPAWAQNVSEDNFSPSPTSFLPERWLRNEDTPDMCTRSSAMMTFSHGPFGCIGKPLAYQEMRIVISKIVLAYSFSFPVEFNTEIFEDGVRNLRATSFSMPLLLELDRLR</sequence>
<evidence type="ECO:0000256" key="7">
    <source>
        <dbReference type="ARBA" id="ARBA00023033"/>
    </source>
</evidence>
<dbReference type="GO" id="GO:0004497">
    <property type="term" value="F:monooxygenase activity"/>
    <property type="evidence" value="ECO:0007669"/>
    <property type="project" value="UniProtKB-KW"/>
</dbReference>
<keyword evidence="9" id="KW-0812">Transmembrane</keyword>
<name>A0A5C3NGP9_9AGAM</name>
<dbReference type="Gene3D" id="1.10.630.10">
    <property type="entry name" value="Cytochrome P450"/>
    <property type="match status" value="1"/>
</dbReference>
<keyword evidence="8" id="KW-0349">Heme</keyword>
<comment type="similarity">
    <text evidence="3">Belongs to the cytochrome P450 family.</text>
</comment>
<dbReference type="AlphaFoldDB" id="A0A5C3NGP9"/>
<dbReference type="InterPro" id="IPR002403">
    <property type="entry name" value="Cyt_P450_E_grp-IV"/>
</dbReference>
<keyword evidence="7" id="KW-0503">Monooxygenase</keyword>
<dbReference type="InterPro" id="IPR001128">
    <property type="entry name" value="Cyt_P450"/>
</dbReference>
<proteinExistence type="inferred from homology"/>
<keyword evidence="9" id="KW-1133">Transmembrane helix</keyword>
<evidence type="ECO:0000256" key="9">
    <source>
        <dbReference type="SAM" id="Phobius"/>
    </source>
</evidence>
<gene>
    <name evidence="10" type="ORF">OE88DRAFT_72891</name>
</gene>
<dbReference type="GO" id="GO:0005506">
    <property type="term" value="F:iron ion binding"/>
    <property type="evidence" value="ECO:0007669"/>
    <property type="project" value="InterPro"/>
</dbReference>
<dbReference type="GO" id="GO:0020037">
    <property type="term" value="F:heme binding"/>
    <property type="evidence" value="ECO:0007669"/>
    <property type="project" value="InterPro"/>
</dbReference>
<dbReference type="PRINTS" id="PR00385">
    <property type="entry name" value="P450"/>
</dbReference>
<dbReference type="PANTHER" id="PTHR24305:SF187">
    <property type="entry name" value="P450, PUTATIVE (EUROFUNG)-RELATED"/>
    <property type="match status" value="1"/>
</dbReference>
<evidence type="ECO:0000256" key="8">
    <source>
        <dbReference type="PIRSR" id="PIRSR602403-1"/>
    </source>
</evidence>
<keyword evidence="4 8" id="KW-0479">Metal-binding</keyword>
<dbReference type="STRING" id="5364.A0A5C3NGP9"/>
<dbReference type="InterPro" id="IPR050121">
    <property type="entry name" value="Cytochrome_P450_monoxygenase"/>
</dbReference>
<dbReference type="Pfam" id="PF00067">
    <property type="entry name" value="p450"/>
    <property type="match status" value="1"/>
</dbReference>
<evidence type="ECO:0000313" key="10">
    <source>
        <dbReference type="EMBL" id="TFK56914.1"/>
    </source>
</evidence>
<protein>
    <submittedName>
        <fullName evidence="10">Cytochrome P450</fullName>
    </submittedName>
</protein>
<feature type="transmembrane region" description="Helical" evidence="9">
    <location>
        <begin position="80"/>
        <end position="101"/>
    </location>
</feature>
<organism evidence="10 11">
    <name type="scientific">Heliocybe sulcata</name>
    <dbReference type="NCBI Taxonomy" id="5364"/>
    <lineage>
        <taxon>Eukaryota</taxon>
        <taxon>Fungi</taxon>
        <taxon>Dikarya</taxon>
        <taxon>Basidiomycota</taxon>
        <taxon>Agaricomycotina</taxon>
        <taxon>Agaricomycetes</taxon>
        <taxon>Gloeophyllales</taxon>
        <taxon>Gloeophyllaceae</taxon>
        <taxon>Heliocybe</taxon>
    </lineage>
</organism>
<dbReference type="InterPro" id="IPR036396">
    <property type="entry name" value="Cyt_P450_sf"/>
</dbReference>
<dbReference type="GO" id="GO:0016705">
    <property type="term" value="F:oxidoreductase activity, acting on paired donors, with incorporation or reduction of molecular oxygen"/>
    <property type="evidence" value="ECO:0007669"/>
    <property type="project" value="InterPro"/>
</dbReference>
<dbReference type="PRINTS" id="PR00465">
    <property type="entry name" value="EP450IV"/>
</dbReference>
<dbReference type="SUPFAM" id="SSF48264">
    <property type="entry name" value="Cytochrome P450"/>
    <property type="match status" value="1"/>
</dbReference>
<evidence type="ECO:0000256" key="3">
    <source>
        <dbReference type="ARBA" id="ARBA00010617"/>
    </source>
</evidence>
<dbReference type="OrthoDB" id="6692864at2759"/>
<feature type="binding site" description="axial binding residue" evidence="8">
    <location>
        <position position="513"/>
    </location>
    <ligand>
        <name>heme</name>
        <dbReference type="ChEBI" id="CHEBI:30413"/>
    </ligand>
    <ligandPart>
        <name>Fe</name>
        <dbReference type="ChEBI" id="CHEBI:18248"/>
    </ligandPart>
</feature>
<keyword evidence="9" id="KW-0472">Membrane</keyword>
<dbReference type="EMBL" id="ML213503">
    <property type="protein sequence ID" value="TFK56914.1"/>
    <property type="molecule type" value="Genomic_DNA"/>
</dbReference>
<evidence type="ECO:0000256" key="5">
    <source>
        <dbReference type="ARBA" id="ARBA00023002"/>
    </source>
</evidence>
<evidence type="ECO:0000256" key="2">
    <source>
        <dbReference type="ARBA" id="ARBA00005179"/>
    </source>
</evidence>
<keyword evidence="11" id="KW-1185">Reference proteome</keyword>
<keyword evidence="5" id="KW-0560">Oxidoreductase</keyword>
<evidence type="ECO:0000256" key="6">
    <source>
        <dbReference type="ARBA" id="ARBA00023004"/>
    </source>
</evidence>
<comment type="cofactor">
    <cofactor evidence="1 8">
        <name>heme</name>
        <dbReference type="ChEBI" id="CHEBI:30413"/>
    </cofactor>
</comment>
<dbReference type="PANTHER" id="PTHR24305">
    <property type="entry name" value="CYTOCHROME P450"/>
    <property type="match status" value="1"/>
</dbReference>
<evidence type="ECO:0000256" key="4">
    <source>
        <dbReference type="ARBA" id="ARBA00022723"/>
    </source>
</evidence>
<reference evidence="10 11" key="1">
    <citation type="journal article" date="2019" name="Nat. Ecol. Evol.">
        <title>Megaphylogeny resolves global patterns of mushroom evolution.</title>
        <authorList>
            <person name="Varga T."/>
            <person name="Krizsan K."/>
            <person name="Foldi C."/>
            <person name="Dima B."/>
            <person name="Sanchez-Garcia M."/>
            <person name="Sanchez-Ramirez S."/>
            <person name="Szollosi G.J."/>
            <person name="Szarkandi J.G."/>
            <person name="Papp V."/>
            <person name="Albert L."/>
            <person name="Andreopoulos W."/>
            <person name="Angelini C."/>
            <person name="Antonin V."/>
            <person name="Barry K.W."/>
            <person name="Bougher N.L."/>
            <person name="Buchanan P."/>
            <person name="Buyck B."/>
            <person name="Bense V."/>
            <person name="Catcheside P."/>
            <person name="Chovatia M."/>
            <person name="Cooper J."/>
            <person name="Damon W."/>
            <person name="Desjardin D."/>
            <person name="Finy P."/>
            <person name="Geml J."/>
            <person name="Haridas S."/>
            <person name="Hughes K."/>
            <person name="Justo A."/>
            <person name="Karasinski D."/>
            <person name="Kautmanova I."/>
            <person name="Kiss B."/>
            <person name="Kocsube S."/>
            <person name="Kotiranta H."/>
            <person name="LaButti K.M."/>
            <person name="Lechner B.E."/>
            <person name="Liimatainen K."/>
            <person name="Lipzen A."/>
            <person name="Lukacs Z."/>
            <person name="Mihaltcheva S."/>
            <person name="Morgado L.N."/>
            <person name="Niskanen T."/>
            <person name="Noordeloos M.E."/>
            <person name="Ohm R.A."/>
            <person name="Ortiz-Santana B."/>
            <person name="Ovrebo C."/>
            <person name="Racz N."/>
            <person name="Riley R."/>
            <person name="Savchenko A."/>
            <person name="Shiryaev A."/>
            <person name="Soop K."/>
            <person name="Spirin V."/>
            <person name="Szebenyi C."/>
            <person name="Tomsovsky M."/>
            <person name="Tulloss R.E."/>
            <person name="Uehling J."/>
            <person name="Grigoriev I.V."/>
            <person name="Vagvolgyi C."/>
            <person name="Papp T."/>
            <person name="Martin F.M."/>
            <person name="Miettinen O."/>
            <person name="Hibbett D.S."/>
            <person name="Nagy L.G."/>
        </authorList>
    </citation>
    <scope>NUCLEOTIDE SEQUENCE [LARGE SCALE GENOMIC DNA]</scope>
    <source>
        <strain evidence="10 11">OMC1185</strain>
    </source>
</reference>
<comment type="pathway">
    <text evidence="2">Secondary metabolite biosynthesis.</text>
</comment>